<feature type="domain" description="Protein kinase" evidence="1">
    <location>
        <begin position="37"/>
        <end position="169"/>
    </location>
</feature>
<protein>
    <recommendedName>
        <fullName evidence="1">Protein kinase domain-containing protein</fullName>
    </recommendedName>
</protein>
<dbReference type="SUPFAM" id="SSF56112">
    <property type="entry name" value="Protein kinase-like (PK-like)"/>
    <property type="match status" value="1"/>
</dbReference>
<dbReference type="InterPro" id="IPR000719">
    <property type="entry name" value="Prot_kinase_dom"/>
</dbReference>
<dbReference type="Gene3D" id="1.10.510.10">
    <property type="entry name" value="Transferase(Phosphotransferase) domain 1"/>
    <property type="match status" value="1"/>
</dbReference>
<dbReference type="PROSITE" id="PS50011">
    <property type="entry name" value="PROTEIN_KINASE_DOM"/>
    <property type="match status" value="1"/>
</dbReference>
<dbReference type="Proteomes" id="UP000054248">
    <property type="component" value="Unassembled WGS sequence"/>
</dbReference>
<accession>A0A0C3QDR2</accession>
<organism evidence="2 3">
    <name type="scientific">Tulasnella calospora MUT 4182</name>
    <dbReference type="NCBI Taxonomy" id="1051891"/>
    <lineage>
        <taxon>Eukaryota</taxon>
        <taxon>Fungi</taxon>
        <taxon>Dikarya</taxon>
        <taxon>Basidiomycota</taxon>
        <taxon>Agaricomycotina</taxon>
        <taxon>Agaricomycetes</taxon>
        <taxon>Cantharellales</taxon>
        <taxon>Tulasnellaceae</taxon>
        <taxon>Tulasnella</taxon>
    </lineage>
</organism>
<dbReference type="STRING" id="1051891.A0A0C3QDR2"/>
<reference evidence="3" key="2">
    <citation type="submission" date="2015-01" db="EMBL/GenBank/DDBJ databases">
        <title>Evolutionary Origins and Diversification of the Mycorrhizal Mutualists.</title>
        <authorList>
            <consortium name="DOE Joint Genome Institute"/>
            <consortium name="Mycorrhizal Genomics Consortium"/>
            <person name="Kohler A."/>
            <person name="Kuo A."/>
            <person name="Nagy L.G."/>
            <person name="Floudas D."/>
            <person name="Copeland A."/>
            <person name="Barry K.W."/>
            <person name="Cichocki N."/>
            <person name="Veneault-Fourrey C."/>
            <person name="LaButti K."/>
            <person name="Lindquist E.A."/>
            <person name="Lipzen A."/>
            <person name="Lundell T."/>
            <person name="Morin E."/>
            <person name="Murat C."/>
            <person name="Riley R."/>
            <person name="Ohm R."/>
            <person name="Sun H."/>
            <person name="Tunlid A."/>
            <person name="Henrissat B."/>
            <person name="Grigoriev I.V."/>
            <person name="Hibbett D.S."/>
            <person name="Martin F."/>
        </authorList>
    </citation>
    <scope>NUCLEOTIDE SEQUENCE [LARGE SCALE GENOMIC DNA]</scope>
    <source>
        <strain evidence="3">MUT 4182</strain>
    </source>
</reference>
<evidence type="ECO:0000313" key="3">
    <source>
        <dbReference type="Proteomes" id="UP000054248"/>
    </source>
</evidence>
<dbReference type="OrthoDB" id="4062651at2759"/>
<dbReference type="HOGENOM" id="CLU_133992_0_0_1"/>
<sequence>MRDTDEDAERKRMRVQAVDEAYTGLKQHLIDRRRIVFVRDELRRSGGYGVVRRAQLYGSTYLPIWLAPRFQGPPQIVAVKQIRISAADNPSELKRAFTKELLVWSSLLTHPGIAKFLGFYADFDNSEAWLVSPWEPYGNITDFINRRELEVPEKLSLVSLLGTFPLVPI</sequence>
<gene>
    <name evidence="2" type="ORF">M407DRAFT_26791</name>
</gene>
<dbReference type="InterPro" id="IPR011009">
    <property type="entry name" value="Kinase-like_dom_sf"/>
</dbReference>
<name>A0A0C3QDR2_9AGAM</name>
<dbReference type="AlphaFoldDB" id="A0A0C3QDR2"/>
<evidence type="ECO:0000259" key="1">
    <source>
        <dbReference type="PROSITE" id="PS50011"/>
    </source>
</evidence>
<dbReference type="EMBL" id="KN823076">
    <property type="protein sequence ID" value="KIO23801.1"/>
    <property type="molecule type" value="Genomic_DNA"/>
</dbReference>
<evidence type="ECO:0000313" key="2">
    <source>
        <dbReference type="EMBL" id="KIO23801.1"/>
    </source>
</evidence>
<dbReference type="GO" id="GO:0005524">
    <property type="term" value="F:ATP binding"/>
    <property type="evidence" value="ECO:0007669"/>
    <property type="project" value="InterPro"/>
</dbReference>
<proteinExistence type="predicted"/>
<reference evidence="2 3" key="1">
    <citation type="submission" date="2014-04" db="EMBL/GenBank/DDBJ databases">
        <authorList>
            <consortium name="DOE Joint Genome Institute"/>
            <person name="Kuo A."/>
            <person name="Girlanda M."/>
            <person name="Perotto S."/>
            <person name="Kohler A."/>
            <person name="Nagy L.G."/>
            <person name="Floudas D."/>
            <person name="Copeland A."/>
            <person name="Barry K.W."/>
            <person name="Cichocki N."/>
            <person name="Veneault-Fourrey C."/>
            <person name="LaButti K."/>
            <person name="Lindquist E.A."/>
            <person name="Lipzen A."/>
            <person name="Lundell T."/>
            <person name="Morin E."/>
            <person name="Murat C."/>
            <person name="Sun H."/>
            <person name="Tunlid A."/>
            <person name="Henrissat B."/>
            <person name="Grigoriev I.V."/>
            <person name="Hibbett D.S."/>
            <person name="Martin F."/>
            <person name="Nordberg H.P."/>
            <person name="Cantor M.N."/>
            <person name="Hua S.X."/>
        </authorList>
    </citation>
    <scope>NUCLEOTIDE SEQUENCE [LARGE SCALE GENOMIC DNA]</scope>
    <source>
        <strain evidence="2 3">MUT 4182</strain>
    </source>
</reference>
<dbReference type="GO" id="GO:0004672">
    <property type="term" value="F:protein kinase activity"/>
    <property type="evidence" value="ECO:0007669"/>
    <property type="project" value="InterPro"/>
</dbReference>
<keyword evidence="3" id="KW-1185">Reference proteome</keyword>